<name>A0A5B6WJY5_9ROSI</name>
<evidence type="ECO:0000313" key="5">
    <source>
        <dbReference type="EMBL" id="KAA3481415.1"/>
    </source>
</evidence>
<evidence type="ECO:0000256" key="1">
    <source>
        <dbReference type="ARBA" id="ARBA00023268"/>
    </source>
</evidence>
<dbReference type="OrthoDB" id="1736806at2759"/>
<dbReference type="InterPro" id="IPR050951">
    <property type="entry name" value="Retrovirus_Pol_polyprotein"/>
</dbReference>
<protein>
    <submittedName>
        <fullName evidence="5">DNA/RNA polymerases superfamily protein</fullName>
    </submittedName>
</protein>
<gene>
    <name evidence="5" type="ORF">EPI10_021783</name>
</gene>
<dbReference type="FunFam" id="3.30.70.270:FF:000020">
    <property type="entry name" value="Transposon Tf2-6 polyprotein-like Protein"/>
    <property type="match status" value="1"/>
</dbReference>
<dbReference type="Gene3D" id="3.30.70.270">
    <property type="match status" value="2"/>
</dbReference>
<keyword evidence="1" id="KW-0511">Multifunctional enzyme</keyword>
<feature type="domain" description="Integrase zinc-binding" evidence="4">
    <location>
        <begin position="309"/>
        <end position="354"/>
    </location>
</feature>
<keyword evidence="2" id="KW-0175">Coiled coil</keyword>
<feature type="domain" description="Reverse transcriptase/retrotransposon-derived protein RNase H-like" evidence="3">
    <location>
        <begin position="204"/>
        <end position="245"/>
    </location>
</feature>
<dbReference type="PANTHER" id="PTHR37984">
    <property type="entry name" value="PROTEIN CBG26694"/>
    <property type="match status" value="1"/>
</dbReference>
<dbReference type="SUPFAM" id="SSF56672">
    <property type="entry name" value="DNA/RNA polymerases"/>
    <property type="match status" value="1"/>
</dbReference>
<proteinExistence type="predicted"/>
<evidence type="ECO:0000259" key="4">
    <source>
        <dbReference type="Pfam" id="PF17921"/>
    </source>
</evidence>
<feature type="coiled-coil region" evidence="2">
    <location>
        <begin position="99"/>
        <end position="126"/>
    </location>
</feature>
<organism evidence="5 6">
    <name type="scientific">Gossypium australe</name>
    <dbReference type="NCBI Taxonomy" id="47621"/>
    <lineage>
        <taxon>Eukaryota</taxon>
        <taxon>Viridiplantae</taxon>
        <taxon>Streptophyta</taxon>
        <taxon>Embryophyta</taxon>
        <taxon>Tracheophyta</taxon>
        <taxon>Spermatophyta</taxon>
        <taxon>Magnoliopsida</taxon>
        <taxon>eudicotyledons</taxon>
        <taxon>Gunneridae</taxon>
        <taxon>Pentapetalae</taxon>
        <taxon>rosids</taxon>
        <taxon>malvids</taxon>
        <taxon>Malvales</taxon>
        <taxon>Malvaceae</taxon>
        <taxon>Malvoideae</taxon>
        <taxon>Gossypium</taxon>
    </lineage>
</organism>
<dbReference type="InterPro" id="IPR043502">
    <property type="entry name" value="DNA/RNA_pol_sf"/>
</dbReference>
<evidence type="ECO:0000259" key="3">
    <source>
        <dbReference type="Pfam" id="PF17919"/>
    </source>
</evidence>
<comment type="caution">
    <text evidence="5">The sequence shown here is derived from an EMBL/GenBank/DDBJ whole genome shotgun (WGS) entry which is preliminary data.</text>
</comment>
<reference evidence="5" key="1">
    <citation type="submission" date="2019-08" db="EMBL/GenBank/DDBJ databases">
        <authorList>
            <person name="Liu F."/>
        </authorList>
    </citation>
    <scope>NUCLEOTIDE SEQUENCE [LARGE SCALE GENOMIC DNA]</scope>
    <source>
        <strain evidence="5">PA1801</strain>
        <tissue evidence="5">Leaf</tissue>
    </source>
</reference>
<dbReference type="InterPro" id="IPR041577">
    <property type="entry name" value="RT_RNaseH_2"/>
</dbReference>
<evidence type="ECO:0000313" key="6">
    <source>
        <dbReference type="Proteomes" id="UP000325315"/>
    </source>
</evidence>
<dbReference type="PANTHER" id="PTHR37984:SF5">
    <property type="entry name" value="PROTEIN NYNRIN-LIKE"/>
    <property type="match status" value="1"/>
</dbReference>
<keyword evidence="6" id="KW-1185">Reference proteome</keyword>
<dbReference type="Proteomes" id="UP000325315">
    <property type="component" value="Unassembled WGS sequence"/>
</dbReference>
<dbReference type="Pfam" id="PF17921">
    <property type="entry name" value="Integrase_H2C2"/>
    <property type="match status" value="1"/>
</dbReference>
<dbReference type="AlphaFoldDB" id="A0A5B6WJY5"/>
<dbReference type="InterPro" id="IPR041588">
    <property type="entry name" value="Integrase_H2C2"/>
</dbReference>
<sequence>MVLKTPKDKEEVVIGERKNYLSNVVSALKAKRMVRKGCEAFLTFISTLEAKKLTVKDVRMVKEFLDVFPEELPGLSLDREVEFGIDLLLRTALVSIAPYKIAQNELVELKAQIQELEKQLYAKFSKCEFWLREVTFLGHVVSAKGIRVDPRKTEAVLDWKSPKLVAEIRSFLGLIGYYSRFIEGFSLIVTPLTKLLRKGVSFVWSDKRQESFEKLKKILTEAPLLIEPEVGKEFVVYCDASYTGLYDDRSLLAKLQVKPSWVSQIKEKQLSNELLSPRFLQVQSGETEDFGLNRDGVLCFRGKACMSKDSELRQKILQGAHNSPYAMHPSRIKMYRDLCEQFWWPGLKRKLTEFMSKYLDVPEGEG</sequence>
<dbReference type="Gene3D" id="1.10.340.70">
    <property type="match status" value="1"/>
</dbReference>
<dbReference type="Pfam" id="PF17919">
    <property type="entry name" value="RT_RNaseH_2"/>
    <property type="match status" value="1"/>
</dbReference>
<dbReference type="InterPro" id="IPR043128">
    <property type="entry name" value="Rev_trsase/Diguanyl_cyclase"/>
</dbReference>
<dbReference type="EMBL" id="SMMG02000003">
    <property type="protein sequence ID" value="KAA3481415.1"/>
    <property type="molecule type" value="Genomic_DNA"/>
</dbReference>
<evidence type="ECO:0000256" key="2">
    <source>
        <dbReference type="SAM" id="Coils"/>
    </source>
</evidence>
<dbReference type="GO" id="GO:0003824">
    <property type="term" value="F:catalytic activity"/>
    <property type="evidence" value="ECO:0007669"/>
    <property type="project" value="UniProtKB-KW"/>
</dbReference>
<accession>A0A5B6WJY5</accession>